<evidence type="ECO:0000313" key="1">
    <source>
        <dbReference type="EMBL" id="KAL3390357.1"/>
    </source>
</evidence>
<proteinExistence type="predicted"/>
<sequence>MALRSSFTMTVSLIKHCIYILYNFVLRWDAERIQVKEESNDPCSDAGEDIFDACEDKNHEAFPFYKSSANHTREAMVWPEKFSYRIPHLAININKGFIIDKNLRLK</sequence>
<evidence type="ECO:0000313" key="2">
    <source>
        <dbReference type="Proteomes" id="UP001627154"/>
    </source>
</evidence>
<comment type="caution">
    <text evidence="1">The sequence shown here is derived from an EMBL/GenBank/DDBJ whole genome shotgun (WGS) entry which is preliminary data.</text>
</comment>
<accession>A0ABD2WD04</accession>
<dbReference type="EMBL" id="JBJJXI010000117">
    <property type="protein sequence ID" value="KAL3390357.1"/>
    <property type="molecule type" value="Genomic_DNA"/>
</dbReference>
<organism evidence="1 2">
    <name type="scientific">Trichogramma kaykai</name>
    <dbReference type="NCBI Taxonomy" id="54128"/>
    <lineage>
        <taxon>Eukaryota</taxon>
        <taxon>Metazoa</taxon>
        <taxon>Ecdysozoa</taxon>
        <taxon>Arthropoda</taxon>
        <taxon>Hexapoda</taxon>
        <taxon>Insecta</taxon>
        <taxon>Pterygota</taxon>
        <taxon>Neoptera</taxon>
        <taxon>Endopterygota</taxon>
        <taxon>Hymenoptera</taxon>
        <taxon>Apocrita</taxon>
        <taxon>Proctotrupomorpha</taxon>
        <taxon>Chalcidoidea</taxon>
        <taxon>Trichogrammatidae</taxon>
        <taxon>Trichogramma</taxon>
    </lineage>
</organism>
<name>A0ABD2WD04_9HYME</name>
<gene>
    <name evidence="1" type="ORF">TKK_014528</name>
</gene>
<reference evidence="1 2" key="1">
    <citation type="journal article" date="2024" name="bioRxiv">
        <title>A reference genome for Trichogramma kaykai: A tiny desert-dwelling parasitoid wasp with competing sex-ratio distorters.</title>
        <authorList>
            <person name="Culotta J."/>
            <person name="Lindsey A.R."/>
        </authorList>
    </citation>
    <scope>NUCLEOTIDE SEQUENCE [LARGE SCALE GENOMIC DNA]</scope>
    <source>
        <strain evidence="1 2">KSX58</strain>
    </source>
</reference>
<dbReference type="AlphaFoldDB" id="A0ABD2WD04"/>
<dbReference type="Proteomes" id="UP001627154">
    <property type="component" value="Unassembled WGS sequence"/>
</dbReference>
<keyword evidence="2" id="KW-1185">Reference proteome</keyword>
<protein>
    <submittedName>
        <fullName evidence="1">Uncharacterized protein</fullName>
    </submittedName>
</protein>